<proteinExistence type="inferred from homology"/>
<dbReference type="InterPro" id="IPR036388">
    <property type="entry name" value="WH-like_DNA-bd_sf"/>
</dbReference>
<dbReference type="InterPro" id="IPR013324">
    <property type="entry name" value="RNA_pol_sigma_r3/r4-like"/>
</dbReference>
<keyword evidence="4" id="KW-0238">DNA-binding</keyword>
<feature type="domain" description="RNA polymerase sigma-70 region 4" evidence="8">
    <location>
        <begin position="139"/>
        <end position="186"/>
    </location>
</feature>
<reference evidence="9 10" key="1">
    <citation type="submission" date="2020-08" db="EMBL/GenBank/DDBJ databases">
        <title>Sequencing the genomes of 1000 actinobacteria strains.</title>
        <authorList>
            <person name="Klenk H.-P."/>
        </authorList>
    </citation>
    <scope>NUCLEOTIDE SEQUENCE [LARGE SCALE GENOMIC DNA]</scope>
    <source>
        <strain evidence="9 10">DSM 44230</strain>
    </source>
</reference>
<evidence type="ECO:0000313" key="9">
    <source>
        <dbReference type="EMBL" id="MBB4678621.1"/>
    </source>
</evidence>
<dbReference type="EMBL" id="JACHMH010000001">
    <property type="protein sequence ID" value="MBB4678621.1"/>
    <property type="molecule type" value="Genomic_DNA"/>
</dbReference>
<comment type="similarity">
    <text evidence="1">Belongs to the sigma-70 factor family. ECF subfamily.</text>
</comment>
<dbReference type="PANTHER" id="PTHR43133:SF66">
    <property type="entry name" value="ECF RNA POLYMERASE SIGMA FACTOR SIGK"/>
    <property type="match status" value="1"/>
</dbReference>
<dbReference type="AlphaFoldDB" id="A0A7W7FTW9"/>
<dbReference type="Pfam" id="PF04542">
    <property type="entry name" value="Sigma70_r2"/>
    <property type="match status" value="1"/>
</dbReference>
<protein>
    <submittedName>
        <fullName evidence="9">RNA polymerase sigma-70 factor (ECF subfamily)</fullName>
    </submittedName>
</protein>
<dbReference type="GO" id="GO:0006352">
    <property type="term" value="P:DNA-templated transcription initiation"/>
    <property type="evidence" value="ECO:0007669"/>
    <property type="project" value="InterPro"/>
</dbReference>
<evidence type="ECO:0000256" key="5">
    <source>
        <dbReference type="ARBA" id="ARBA00023163"/>
    </source>
</evidence>
<dbReference type="InterPro" id="IPR007627">
    <property type="entry name" value="RNA_pol_sigma70_r2"/>
</dbReference>
<dbReference type="InterPro" id="IPR039425">
    <property type="entry name" value="RNA_pol_sigma-70-like"/>
</dbReference>
<dbReference type="Gene3D" id="1.10.10.10">
    <property type="entry name" value="Winged helix-like DNA-binding domain superfamily/Winged helix DNA-binding domain"/>
    <property type="match status" value="1"/>
</dbReference>
<sequence>MPEPVRLRCTQSGQPAPASAEELLVLAARGDSAAFARFYDVVIGPVWGIVRQLVRDEPGSAEITEAVLLAAWREAACFDPGRGSALAWIVARAHRAAVHHLRGGAPVPRPRPAETPEPEAPQPEPGGTSLRRHQLRRHLAELTQEQRDCLVLAYYQGRDCAQIAALLNLPVPTVRRRLRDAMIRLRDRLGVN</sequence>
<evidence type="ECO:0000256" key="4">
    <source>
        <dbReference type="ARBA" id="ARBA00023125"/>
    </source>
</evidence>
<dbReference type="Pfam" id="PF04545">
    <property type="entry name" value="Sigma70_r4"/>
    <property type="match status" value="1"/>
</dbReference>
<dbReference type="SUPFAM" id="SSF88659">
    <property type="entry name" value="Sigma3 and sigma4 domains of RNA polymerase sigma factors"/>
    <property type="match status" value="1"/>
</dbReference>
<dbReference type="InterPro" id="IPR013325">
    <property type="entry name" value="RNA_pol_sigma_r2"/>
</dbReference>
<evidence type="ECO:0000256" key="1">
    <source>
        <dbReference type="ARBA" id="ARBA00010641"/>
    </source>
</evidence>
<dbReference type="Gene3D" id="1.10.1740.10">
    <property type="match status" value="1"/>
</dbReference>
<comment type="caution">
    <text evidence="9">The sequence shown here is derived from an EMBL/GenBank/DDBJ whole genome shotgun (WGS) entry which is preliminary data.</text>
</comment>
<evidence type="ECO:0000259" key="7">
    <source>
        <dbReference type="Pfam" id="PF04542"/>
    </source>
</evidence>
<gene>
    <name evidence="9" type="ORF">HNR67_004739</name>
</gene>
<dbReference type="RefSeq" id="WP_185004474.1">
    <property type="nucleotide sequence ID" value="NZ_BAAAUI010000010.1"/>
</dbReference>
<evidence type="ECO:0000256" key="2">
    <source>
        <dbReference type="ARBA" id="ARBA00023015"/>
    </source>
</evidence>
<name>A0A7W7FTW9_9PSEU</name>
<feature type="domain" description="RNA polymerase sigma-70 region 2" evidence="7">
    <location>
        <begin position="44"/>
        <end position="103"/>
    </location>
</feature>
<evidence type="ECO:0000256" key="3">
    <source>
        <dbReference type="ARBA" id="ARBA00023082"/>
    </source>
</evidence>
<feature type="compositionally biased region" description="Pro residues" evidence="6">
    <location>
        <begin position="107"/>
        <end position="124"/>
    </location>
</feature>
<evidence type="ECO:0000313" key="10">
    <source>
        <dbReference type="Proteomes" id="UP000533598"/>
    </source>
</evidence>
<keyword evidence="10" id="KW-1185">Reference proteome</keyword>
<dbReference type="Proteomes" id="UP000533598">
    <property type="component" value="Unassembled WGS sequence"/>
</dbReference>
<dbReference type="InterPro" id="IPR007630">
    <property type="entry name" value="RNA_pol_sigma70_r4"/>
</dbReference>
<keyword evidence="5" id="KW-0804">Transcription</keyword>
<dbReference type="PANTHER" id="PTHR43133">
    <property type="entry name" value="RNA POLYMERASE ECF-TYPE SIGMA FACTO"/>
    <property type="match status" value="1"/>
</dbReference>
<dbReference type="InterPro" id="IPR014284">
    <property type="entry name" value="RNA_pol_sigma-70_dom"/>
</dbReference>
<keyword evidence="2" id="KW-0805">Transcription regulation</keyword>
<keyword evidence="3" id="KW-0731">Sigma factor</keyword>
<feature type="region of interest" description="Disordered" evidence="6">
    <location>
        <begin position="101"/>
        <end position="130"/>
    </location>
</feature>
<evidence type="ECO:0000259" key="8">
    <source>
        <dbReference type="Pfam" id="PF04545"/>
    </source>
</evidence>
<dbReference type="GO" id="GO:0003677">
    <property type="term" value="F:DNA binding"/>
    <property type="evidence" value="ECO:0007669"/>
    <property type="project" value="UniProtKB-KW"/>
</dbReference>
<accession>A0A7W7FTW9</accession>
<dbReference type="GO" id="GO:0016987">
    <property type="term" value="F:sigma factor activity"/>
    <property type="evidence" value="ECO:0007669"/>
    <property type="project" value="UniProtKB-KW"/>
</dbReference>
<organism evidence="9 10">
    <name type="scientific">Crossiella cryophila</name>
    <dbReference type="NCBI Taxonomy" id="43355"/>
    <lineage>
        <taxon>Bacteria</taxon>
        <taxon>Bacillati</taxon>
        <taxon>Actinomycetota</taxon>
        <taxon>Actinomycetes</taxon>
        <taxon>Pseudonocardiales</taxon>
        <taxon>Pseudonocardiaceae</taxon>
        <taxon>Crossiella</taxon>
    </lineage>
</organism>
<dbReference type="CDD" id="cd06171">
    <property type="entry name" value="Sigma70_r4"/>
    <property type="match status" value="1"/>
</dbReference>
<dbReference type="SUPFAM" id="SSF88946">
    <property type="entry name" value="Sigma2 domain of RNA polymerase sigma factors"/>
    <property type="match status" value="1"/>
</dbReference>
<evidence type="ECO:0000256" key="6">
    <source>
        <dbReference type="SAM" id="MobiDB-lite"/>
    </source>
</evidence>
<dbReference type="NCBIfam" id="TIGR02937">
    <property type="entry name" value="sigma70-ECF"/>
    <property type="match status" value="1"/>
</dbReference>